<dbReference type="GO" id="GO:0005737">
    <property type="term" value="C:cytoplasm"/>
    <property type="evidence" value="ECO:0007669"/>
    <property type="project" value="UniProtKB-SubCell"/>
</dbReference>
<dbReference type="Gene3D" id="1.25.10.10">
    <property type="entry name" value="Leucine-rich Repeat Variant"/>
    <property type="match status" value="1"/>
</dbReference>
<evidence type="ECO:0000256" key="8">
    <source>
        <dbReference type="PROSITE-ProRule" id="PRU00103"/>
    </source>
</evidence>
<evidence type="ECO:0000256" key="2">
    <source>
        <dbReference type="ARBA" id="ARBA00004496"/>
    </source>
</evidence>
<evidence type="ECO:0000256" key="5">
    <source>
        <dbReference type="ARBA" id="ARBA00022737"/>
    </source>
</evidence>
<dbReference type="Pfam" id="PF18808">
    <property type="entry name" value="Importin_rep_4"/>
    <property type="match status" value="1"/>
</dbReference>
<dbReference type="PANTHER" id="PTHR10527">
    <property type="entry name" value="IMPORTIN BETA"/>
    <property type="match status" value="1"/>
</dbReference>
<evidence type="ECO:0000256" key="1">
    <source>
        <dbReference type="ARBA" id="ARBA00004123"/>
    </source>
</evidence>
<dbReference type="Pfam" id="PF18816">
    <property type="entry name" value="Importin_rep_5"/>
    <property type="match status" value="1"/>
</dbReference>
<evidence type="ECO:0000313" key="10">
    <source>
        <dbReference type="EMBL" id="KAL3282257.1"/>
    </source>
</evidence>
<organism evidence="10 11">
    <name type="scientific">Cryptolaemus montrouzieri</name>
    <dbReference type="NCBI Taxonomy" id="559131"/>
    <lineage>
        <taxon>Eukaryota</taxon>
        <taxon>Metazoa</taxon>
        <taxon>Ecdysozoa</taxon>
        <taxon>Arthropoda</taxon>
        <taxon>Hexapoda</taxon>
        <taxon>Insecta</taxon>
        <taxon>Pterygota</taxon>
        <taxon>Neoptera</taxon>
        <taxon>Endopterygota</taxon>
        <taxon>Coleoptera</taxon>
        <taxon>Polyphaga</taxon>
        <taxon>Cucujiformia</taxon>
        <taxon>Coccinelloidea</taxon>
        <taxon>Coccinellidae</taxon>
        <taxon>Scymninae</taxon>
        <taxon>Scymnini</taxon>
        <taxon>Cryptolaemus</taxon>
    </lineage>
</organism>
<dbReference type="Pfam" id="PF18829">
    <property type="entry name" value="Importin_rep_6"/>
    <property type="match status" value="1"/>
</dbReference>
<dbReference type="InterPro" id="IPR057672">
    <property type="entry name" value="TPR_IPO4/5"/>
</dbReference>
<dbReference type="InterPro" id="IPR041653">
    <property type="entry name" value="Importin_rep_4"/>
</dbReference>
<feature type="domain" description="IPO4/5-like TPR repeats" evidence="9">
    <location>
        <begin position="98"/>
        <end position="258"/>
    </location>
</feature>
<dbReference type="InterPro" id="IPR011989">
    <property type="entry name" value="ARM-like"/>
</dbReference>
<evidence type="ECO:0000313" key="11">
    <source>
        <dbReference type="Proteomes" id="UP001516400"/>
    </source>
</evidence>
<keyword evidence="6" id="KW-0653">Protein transport</keyword>
<dbReference type="InterPro" id="IPR041389">
    <property type="entry name" value="Importin_rep_6"/>
</dbReference>
<dbReference type="Proteomes" id="UP001516400">
    <property type="component" value="Unassembled WGS sequence"/>
</dbReference>
<gene>
    <name evidence="10" type="ORF">HHI36_005448</name>
</gene>
<name>A0ABD2NUM7_9CUCU</name>
<keyword evidence="3" id="KW-0813">Transport</keyword>
<dbReference type="EMBL" id="JABFTP020000144">
    <property type="protein sequence ID" value="KAL3282257.1"/>
    <property type="molecule type" value="Genomic_DNA"/>
</dbReference>
<keyword evidence="11" id="KW-1185">Reference proteome</keyword>
<dbReference type="AlphaFoldDB" id="A0ABD2NUM7"/>
<dbReference type="InterPro" id="IPR021133">
    <property type="entry name" value="HEAT_type_2"/>
</dbReference>
<comment type="subcellular location">
    <subcellularLocation>
        <location evidence="2">Cytoplasm</location>
    </subcellularLocation>
    <subcellularLocation>
        <location evidence="1">Nucleus</location>
    </subcellularLocation>
</comment>
<sequence length="1107" mass="124673">MAADKEQFYQVLTTLLSTDNNIRTQAEEAYSNLAIEAKVSHLIVAIQDGSLAEDARQMSAVLLRRLFSNEFLEFYPKLPPEGQAQLKQQIILAIQQVQSDQLRHKICEVAAEVARNLIDDDGNNQWPEFLQFLFQCANAPNPVLKESALQLFTSVPGVFGNQQNNYLDLIKQMLMHSLSTTEPYEVRFQAVRAVGSFIIVHDKETQILKHFSDLLMPMLLVIAESIQQKQDDTLLKVLIDLAENVPKFLRPQLLLVYEMCMKIFSDASSLDSWRQLALEVMVTLAEMAPAMVRKIAEKYIAELVPVVLQFMADLEEEEDWSKSDEILDEENDSNNVVAEAALDRLACGLGGKTILPLVTQHLPTMLANPDWKQRHAALMALSAIGEGCHKQMEDMLPKIIKGVPGVMQGALSYLQDPHPRVRYAACNAIGQMSTDFAPLFQKEFHVDVVPRLIMLLDDNDNPRVQAHAGAALVNFAEDCPKHILSGYLDALMGKLEAILSSKFKELVEKGTKLVLEQVVTTIASVADTAEYEFIAYYDRLMPCLKYIIQNANKDELKLLRGKTIECVTLIGVAVGGEKFQNDATDVMDMLLKTHGEGVELPDDDPQTSYMISAWSRICKVLGRNFEQYLPLVMGPVMRTASMKPDVALLDNEDMQGVEGDDDWQFVSLGEQKNFGIRTAGLEDKAAACMMLVCYARELKEAFSNYAEETVKLMVPMLKFYFHDDVRNAAAESLPWLLESATVKGPAFVQDMWRYICPELLKAIDTEPESEVLMVLLDSMARCIEKLGPGCLDQESMTELLKLIDKLMKEHFERANDRVKKHLDEDYDEVVQEQLEDEETDDIFVLSKISDLIHCLFLAYREQFLPFFDQICNLFVALLEPNRPWADHQWGICVFDDLIEYTGPACAKYQGLFMPALHTYVKDKSSEVRQAAAYGWGVLAQFGGEAFVQELSMVIPSLVEIINDPKSREQKNINATENAISAVTKILKYNPRAVSNIDEMLSVWFSWLPVIEDSDEAPHVYGYMCELVAQNNPHILGVGNVNIPKIIQIVAEAFFRDVIDLTKPEGVTMLNIVRQVQSNEAMFQTVVQSLSPELQQALHNALHTPQTS</sequence>
<evidence type="ECO:0000256" key="3">
    <source>
        <dbReference type="ARBA" id="ARBA00022448"/>
    </source>
</evidence>
<proteinExistence type="predicted"/>
<dbReference type="Pfam" id="PF13513">
    <property type="entry name" value="HEAT_EZ"/>
    <property type="match status" value="1"/>
</dbReference>
<dbReference type="GO" id="GO:0005634">
    <property type="term" value="C:nucleus"/>
    <property type="evidence" value="ECO:0007669"/>
    <property type="project" value="UniProtKB-SubCell"/>
</dbReference>
<keyword evidence="7" id="KW-0539">Nucleus</keyword>
<evidence type="ECO:0000256" key="6">
    <source>
        <dbReference type="ARBA" id="ARBA00022927"/>
    </source>
</evidence>
<evidence type="ECO:0000256" key="7">
    <source>
        <dbReference type="ARBA" id="ARBA00023242"/>
    </source>
</evidence>
<accession>A0ABD2NUM7</accession>
<feature type="repeat" description="HEAT" evidence="8">
    <location>
        <begin position="912"/>
        <end position="950"/>
    </location>
</feature>
<dbReference type="PROSITE" id="PS50077">
    <property type="entry name" value="HEAT_REPEAT"/>
    <property type="match status" value="1"/>
</dbReference>
<keyword evidence="4" id="KW-0963">Cytoplasm</keyword>
<dbReference type="InterPro" id="IPR040122">
    <property type="entry name" value="Importin_beta"/>
</dbReference>
<comment type="caution">
    <text evidence="10">The sequence shown here is derived from an EMBL/GenBank/DDBJ whole genome shotgun (WGS) entry which is preliminary data.</text>
</comment>
<reference evidence="10 11" key="1">
    <citation type="journal article" date="2021" name="BMC Biol.">
        <title>Horizontally acquired antibacterial genes associated with adaptive radiation of ladybird beetles.</title>
        <authorList>
            <person name="Li H.S."/>
            <person name="Tang X.F."/>
            <person name="Huang Y.H."/>
            <person name="Xu Z.Y."/>
            <person name="Chen M.L."/>
            <person name="Du X.Y."/>
            <person name="Qiu B.Y."/>
            <person name="Chen P.T."/>
            <person name="Zhang W."/>
            <person name="Slipinski A."/>
            <person name="Escalona H.E."/>
            <person name="Waterhouse R.M."/>
            <person name="Zwick A."/>
            <person name="Pang H."/>
        </authorList>
    </citation>
    <scope>NUCLEOTIDE SEQUENCE [LARGE SCALE GENOMIC DNA]</scope>
    <source>
        <strain evidence="10">SYSU2018</strain>
    </source>
</reference>
<dbReference type="InterPro" id="IPR040928">
    <property type="entry name" value="Importin_rep_5"/>
</dbReference>
<dbReference type="SUPFAM" id="SSF48371">
    <property type="entry name" value="ARM repeat"/>
    <property type="match status" value="1"/>
</dbReference>
<dbReference type="Pfam" id="PF25780">
    <property type="entry name" value="TPR_IPO5"/>
    <property type="match status" value="1"/>
</dbReference>
<keyword evidence="5" id="KW-0677">Repeat</keyword>
<dbReference type="GO" id="GO:0015031">
    <property type="term" value="P:protein transport"/>
    <property type="evidence" value="ECO:0007669"/>
    <property type="project" value="UniProtKB-KW"/>
</dbReference>
<evidence type="ECO:0000256" key="4">
    <source>
        <dbReference type="ARBA" id="ARBA00022490"/>
    </source>
</evidence>
<dbReference type="InterPro" id="IPR016024">
    <property type="entry name" value="ARM-type_fold"/>
</dbReference>
<evidence type="ECO:0000259" key="9">
    <source>
        <dbReference type="Pfam" id="PF25780"/>
    </source>
</evidence>
<protein>
    <recommendedName>
        <fullName evidence="9">IPO4/5-like TPR repeats domain-containing protein</fullName>
    </recommendedName>
</protein>